<accession>A0A812Z163</accession>
<evidence type="ECO:0000313" key="2">
    <source>
        <dbReference type="EMBL" id="CAE7806711.1"/>
    </source>
</evidence>
<feature type="non-terminal residue" evidence="2">
    <location>
        <position position="93"/>
    </location>
</feature>
<proteinExistence type="predicted"/>
<evidence type="ECO:0000256" key="1">
    <source>
        <dbReference type="SAM" id="MobiDB-lite"/>
    </source>
</evidence>
<gene>
    <name evidence="2" type="ORF">SNEC2469_LOCUS23865</name>
</gene>
<dbReference type="AlphaFoldDB" id="A0A812Z163"/>
<organism evidence="2 3">
    <name type="scientific">Symbiodinium necroappetens</name>
    <dbReference type="NCBI Taxonomy" id="1628268"/>
    <lineage>
        <taxon>Eukaryota</taxon>
        <taxon>Sar</taxon>
        <taxon>Alveolata</taxon>
        <taxon>Dinophyceae</taxon>
        <taxon>Suessiales</taxon>
        <taxon>Symbiodiniaceae</taxon>
        <taxon>Symbiodinium</taxon>
    </lineage>
</organism>
<dbReference type="EMBL" id="CAJNJA010045086">
    <property type="protein sequence ID" value="CAE7806711.1"/>
    <property type="molecule type" value="Genomic_DNA"/>
</dbReference>
<name>A0A812Z163_9DINO</name>
<protein>
    <submittedName>
        <fullName evidence="2">Uncharacterized protein</fullName>
    </submittedName>
</protein>
<reference evidence="2" key="1">
    <citation type="submission" date="2021-02" db="EMBL/GenBank/DDBJ databases">
        <authorList>
            <person name="Dougan E. K."/>
            <person name="Rhodes N."/>
            <person name="Thang M."/>
            <person name="Chan C."/>
        </authorList>
    </citation>
    <scope>NUCLEOTIDE SEQUENCE</scope>
</reference>
<comment type="caution">
    <text evidence="2">The sequence shown here is derived from an EMBL/GenBank/DDBJ whole genome shotgun (WGS) entry which is preliminary data.</text>
</comment>
<feature type="region of interest" description="Disordered" evidence="1">
    <location>
        <begin position="60"/>
        <end position="93"/>
    </location>
</feature>
<sequence>MILVCTWLAFSLKPPSFGVARTAPMTPSDEARQILGANASDQAIIKLVDVLAQAREARAEAREAKAEAEADAREAKAHQVHLQQDKSRLEAEL</sequence>
<evidence type="ECO:0000313" key="3">
    <source>
        <dbReference type="Proteomes" id="UP000601435"/>
    </source>
</evidence>
<dbReference type="Proteomes" id="UP000601435">
    <property type="component" value="Unassembled WGS sequence"/>
</dbReference>
<keyword evidence="3" id="KW-1185">Reference proteome</keyword>